<keyword evidence="3" id="KW-1185">Reference proteome</keyword>
<proteinExistence type="predicted"/>
<reference evidence="3" key="1">
    <citation type="journal article" date="2011" name="Proc. Natl. Acad. Sci. U.S.A.">
        <title>Obligate biotrophy features unraveled by the genomic analysis of rust fungi.</title>
        <authorList>
            <person name="Duplessis S."/>
            <person name="Cuomo C.A."/>
            <person name="Lin Y.-C."/>
            <person name="Aerts A."/>
            <person name="Tisserant E."/>
            <person name="Veneault-Fourrey C."/>
            <person name="Joly D.L."/>
            <person name="Hacquard S."/>
            <person name="Amselem J."/>
            <person name="Cantarel B.L."/>
            <person name="Chiu R."/>
            <person name="Coutinho P.M."/>
            <person name="Feau N."/>
            <person name="Field M."/>
            <person name="Frey P."/>
            <person name="Gelhaye E."/>
            <person name="Goldberg J."/>
            <person name="Grabherr M.G."/>
            <person name="Kodira C.D."/>
            <person name="Kohler A."/>
            <person name="Kuees U."/>
            <person name="Lindquist E.A."/>
            <person name="Lucas S.M."/>
            <person name="Mago R."/>
            <person name="Mauceli E."/>
            <person name="Morin E."/>
            <person name="Murat C."/>
            <person name="Pangilinan J.L."/>
            <person name="Park R."/>
            <person name="Pearson M."/>
            <person name="Quesneville H."/>
            <person name="Rouhier N."/>
            <person name="Sakthikumar S."/>
            <person name="Salamov A.A."/>
            <person name="Schmutz J."/>
            <person name="Selles B."/>
            <person name="Shapiro H."/>
            <person name="Tanguay P."/>
            <person name="Tuskan G.A."/>
            <person name="Henrissat B."/>
            <person name="Van de Peer Y."/>
            <person name="Rouze P."/>
            <person name="Ellis J.G."/>
            <person name="Dodds P.N."/>
            <person name="Schein J.E."/>
            <person name="Zhong S."/>
            <person name="Hamelin R.C."/>
            <person name="Grigoriev I.V."/>
            <person name="Szabo L.J."/>
            <person name="Martin F."/>
        </authorList>
    </citation>
    <scope>NUCLEOTIDE SEQUENCE [LARGE SCALE GENOMIC DNA]</scope>
    <source>
        <strain evidence="3">98AG31 / pathotype 3-4-7</strain>
    </source>
</reference>
<dbReference type="VEuPathDB" id="FungiDB:MELLADRAFT_103230"/>
<dbReference type="EMBL" id="GL883094">
    <property type="protein sequence ID" value="EGG10561.1"/>
    <property type="molecule type" value="Genomic_DNA"/>
</dbReference>
<dbReference type="Proteomes" id="UP000001072">
    <property type="component" value="Unassembled WGS sequence"/>
</dbReference>
<dbReference type="AlphaFoldDB" id="F4RAZ4"/>
<protein>
    <submittedName>
        <fullName evidence="2">Uncharacterized protein</fullName>
    </submittedName>
</protein>
<feature type="region of interest" description="Disordered" evidence="1">
    <location>
        <begin position="206"/>
        <end position="234"/>
    </location>
</feature>
<dbReference type="RefSeq" id="XP_007406030.1">
    <property type="nucleotide sequence ID" value="XM_007405968.1"/>
</dbReference>
<feature type="compositionally biased region" description="Basic and acidic residues" evidence="1">
    <location>
        <begin position="206"/>
        <end position="217"/>
    </location>
</feature>
<organism evidence="3">
    <name type="scientific">Melampsora larici-populina (strain 98AG31 / pathotype 3-4-7)</name>
    <name type="common">Poplar leaf rust fungus</name>
    <dbReference type="NCBI Taxonomy" id="747676"/>
    <lineage>
        <taxon>Eukaryota</taxon>
        <taxon>Fungi</taxon>
        <taxon>Dikarya</taxon>
        <taxon>Basidiomycota</taxon>
        <taxon>Pucciniomycotina</taxon>
        <taxon>Pucciniomycetes</taxon>
        <taxon>Pucciniales</taxon>
        <taxon>Melampsoraceae</taxon>
        <taxon>Melampsora</taxon>
    </lineage>
</organism>
<dbReference type="KEGG" id="mlr:MELLADRAFT_103230"/>
<name>F4RAZ4_MELLP</name>
<gene>
    <name evidence="2" type="ORF">MELLADRAFT_103230</name>
</gene>
<sequence length="270" mass="31593">MFTLHTYFSITDMIMGSRTVKLKWYTNAYLFKPQHRGISIRQHTTFKHNLRQFLISCKAYEASCNGNWGPSTARASARAFYIPPPREQRDPERTGYELSICPGIHEGRRGHMAENAPNYVVRVRNSRVSIHVGQEPVQLAFTYSHKESQNDQSSSSMRQAYLQCLVGNARRKCNSIRIWQSEGWNRARGKQMNQNDEQSELNHRRIFESGEKRREGNEDIPGINGRKTTSRNTKVTYRDQITPIGQMRGIWKYWKRRRNREAGPWINMPL</sequence>
<dbReference type="HOGENOM" id="CLU_1030880_0_0_1"/>
<evidence type="ECO:0000313" key="3">
    <source>
        <dbReference type="Proteomes" id="UP000001072"/>
    </source>
</evidence>
<evidence type="ECO:0000313" key="2">
    <source>
        <dbReference type="EMBL" id="EGG10561.1"/>
    </source>
</evidence>
<accession>F4RAZ4</accession>
<dbReference type="GeneID" id="18921905"/>
<evidence type="ECO:0000256" key="1">
    <source>
        <dbReference type="SAM" id="MobiDB-lite"/>
    </source>
</evidence>
<dbReference type="InParanoid" id="F4RAZ4"/>